<protein>
    <submittedName>
        <fullName evidence="1">Uncharacterized protein</fullName>
    </submittedName>
</protein>
<accession>A0A212J2V4</accession>
<proteinExistence type="predicted"/>
<evidence type="ECO:0000313" key="1">
    <source>
        <dbReference type="EMBL" id="SBV93757.1"/>
    </source>
</evidence>
<organism evidence="1">
    <name type="scientific">uncultured Dysgonomonas sp</name>
    <dbReference type="NCBI Taxonomy" id="206096"/>
    <lineage>
        <taxon>Bacteria</taxon>
        <taxon>Pseudomonadati</taxon>
        <taxon>Bacteroidota</taxon>
        <taxon>Bacteroidia</taxon>
        <taxon>Bacteroidales</taxon>
        <taxon>Dysgonomonadaceae</taxon>
        <taxon>Dysgonomonas</taxon>
        <taxon>environmental samples</taxon>
    </lineage>
</organism>
<gene>
    <name evidence="1" type="ORF">KL86DYS2_10599</name>
</gene>
<reference evidence="1" key="1">
    <citation type="submission" date="2016-04" db="EMBL/GenBank/DDBJ databases">
        <authorList>
            <person name="Evans L.H."/>
            <person name="Alamgir A."/>
            <person name="Owens N."/>
            <person name="Weber N.D."/>
            <person name="Virtaneva K."/>
            <person name="Barbian K."/>
            <person name="Babar A."/>
            <person name="Rosenke K."/>
        </authorList>
    </citation>
    <scope>NUCLEOTIDE SEQUENCE</scope>
    <source>
        <strain evidence="1">86-2</strain>
    </source>
</reference>
<sequence>MNTISYNPGKIFVGQHCIIESGKENVQSIGKIVDIETDFVIVSYFKDNQLFGRHNYDKTTGVRHETARIVEIQITDDEYHQHFPQTIL</sequence>
<dbReference type="EMBL" id="FLUL01000001">
    <property type="protein sequence ID" value="SBV93757.1"/>
    <property type="molecule type" value="Genomic_DNA"/>
</dbReference>
<dbReference type="AlphaFoldDB" id="A0A212J2V4"/>
<dbReference type="RefSeq" id="WP_296947001.1">
    <property type="nucleotide sequence ID" value="NZ_LT599021.1"/>
</dbReference>
<name>A0A212J2V4_9BACT</name>